<dbReference type="SUPFAM" id="SSF141130">
    <property type="entry name" value="Acetamidase/Formamidase-like"/>
    <property type="match status" value="1"/>
</dbReference>
<dbReference type="PANTHER" id="PTHR31891">
    <property type="entry name" value="FORMAMIDASE C869.04-RELATED"/>
    <property type="match status" value="1"/>
</dbReference>
<dbReference type="PANTHER" id="PTHR31891:SF1">
    <property type="entry name" value="FORMAMIDASE C869.04-RELATED"/>
    <property type="match status" value="1"/>
</dbReference>
<sequence>MNKTDPIRELQTGSFNYAIGPYSKPIADIEPGETFKVYTEDAFESRITKTTDVPSEKLNMPYLNPMTGPFYVKGAEKGDTIIVEIIDIQPTRDFAVSALIKDFGGLTGTGATALLNEPLPEKVWVYPIRDGKVWYNDQIGIPYKPFYGSIATAPEIEQISALAPGNYGGNMDCPDVCVGNKIWLPVNVEGAYFYVGDAHANQGDGELCGVALEHTAVGTFRIELIKGKRVAWPRVESKDEIMVIGSARPMEDAARIAYKELIIWMQEDYGFDPLEAYQLLTQVGKLHVANMVDTLYSLVAKCPKEYLLT</sequence>
<dbReference type="InterPro" id="IPR004304">
    <property type="entry name" value="FmdA_AmdA"/>
</dbReference>
<dbReference type="Gene3D" id="3.10.28.20">
    <property type="entry name" value="Acetamidase/Formamidase-like domains"/>
    <property type="match status" value="1"/>
</dbReference>
<accession>A0ABV8B1B3</accession>
<organism evidence="1 2">
    <name type="scientific">Bacillus songklensis</name>
    <dbReference type="NCBI Taxonomy" id="1069116"/>
    <lineage>
        <taxon>Bacteria</taxon>
        <taxon>Bacillati</taxon>
        <taxon>Bacillota</taxon>
        <taxon>Bacilli</taxon>
        <taxon>Bacillales</taxon>
        <taxon>Bacillaceae</taxon>
        <taxon>Bacillus</taxon>
    </lineage>
</organism>
<dbReference type="Proteomes" id="UP001595752">
    <property type="component" value="Unassembled WGS sequence"/>
</dbReference>
<dbReference type="RefSeq" id="WP_377913967.1">
    <property type="nucleotide sequence ID" value="NZ_JBHRZT010000031.1"/>
</dbReference>
<dbReference type="Gene3D" id="2.60.120.580">
    <property type="entry name" value="Acetamidase/Formamidase-like domains"/>
    <property type="match status" value="2"/>
</dbReference>
<evidence type="ECO:0000313" key="2">
    <source>
        <dbReference type="Proteomes" id="UP001595752"/>
    </source>
</evidence>
<dbReference type="Pfam" id="PF03069">
    <property type="entry name" value="FmdA_AmdA"/>
    <property type="match status" value="2"/>
</dbReference>
<gene>
    <name evidence="1" type="ORF">ACFOU2_08000</name>
</gene>
<comment type="caution">
    <text evidence="1">The sequence shown here is derived from an EMBL/GenBank/DDBJ whole genome shotgun (WGS) entry which is preliminary data.</text>
</comment>
<name>A0ABV8B1B3_9BACI</name>
<dbReference type="EMBL" id="JBHRZT010000031">
    <property type="protein sequence ID" value="MFC3883462.1"/>
    <property type="molecule type" value="Genomic_DNA"/>
</dbReference>
<keyword evidence="2" id="KW-1185">Reference proteome</keyword>
<reference evidence="2" key="1">
    <citation type="journal article" date="2019" name="Int. J. Syst. Evol. Microbiol.">
        <title>The Global Catalogue of Microorganisms (GCM) 10K type strain sequencing project: providing services to taxonomists for standard genome sequencing and annotation.</title>
        <authorList>
            <consortium name="The Broad Institute Genomics Platform"/>
            <consortium name="The Broad Institute Genome Sequencing Center for Infectious Disease"/>
            <person name="Wu L."/>
            <person name="Ma J."/>
        </authorList>
    </citation>
    <scope>NUCLEOTIDE SEQUENCE [LARGE SCALE GENOMIC DNA]</scope>
    <source>
        <strain evidence="2">CCUG 61889</strain>
    </source>
</reference>
<evidence type="ECO:0000313" key="1">
    <source>
        <dbReference type="EMBL" id="MFC3883462.1"/>
    </source>
</evidence>
<protein>
    <submittedName>
        <fullName evidence="1">Acetamidase/formamidase family protein</fullName>
    </submittedName>
</protein>
<proteinExistence type="predicted"/>